<dbReference type="OrthoDB" id="10254482at2759"/>
<reference evidence="1" key="1">
    <citation type="submission" date="2021-02" db="EMBL/GenBank/DDBJ databases">
        <title>First Annotated Genome of the Yellow-green Alga Tribonema minus.</title>
        <authorList>
            <person name="Mahan K.M."/>
        </authorList>
    </citation>
    <scope>NUCLEOTIDE SEQUENCE</scope>
    <source>
        <strain evidence="1">UTEX B ZZ1240</strain>
    </source>
</reference>
<organism evidence="1 2">
    <name type="scientific">Tribonema minus</name>
    <dbReference type="NCBI Taxonomy" id="303371"/>
    <lineage>
        <taxon>Eukaryota</taxon>
        <taxon>Sar</taxon>
        <taxon>Stramenopiles</taxon>
        <taxon>Ochrophyta</taxon>
        <taxon>PX clade</taxon>
        <taxon>Xanthophyceae</taxon>
        <taxon>Tribonematales</taxon>
        <taxon>Tribonemataceae</taxon>
        <taxon>Tribonema</taxon>
    </lineage>
</organism>
<gene>
    <name evidence="1" type="ORF">JKP88DRAFT_248832</name>
</gene>
<evidence type="ECO:0000313" key="1">
    <source>
        <dbReference type="EMBL" id="KAG5177281.1"/>
    </source>
</evidence>
<dbReference type="Proteomes" id="UP000664859">
    <property type="component" value="Unassembled WGS sequence"/>
</dbReference>
<keyword evidence="2" id="KW-1185">Reference proteome</keyword>
<comment type="caution">
    <text evidence="1">The sequence shown here is derived from an EMBL/GenBank/DDBJ whole genome shotgun (WGS) entry which is preliminary data.</text>
</comment>
<name>A0A836CAI9_9STRA</name>
<sequence length="221" mass="25864">MYSTKRVNDKIAEGYISVGDPYRGTKDTLPGRWKGKGFKVLQVPVNAENGNFSKLEYKSCAFQEMERYSKTQPDRKKGFGTKDAFRRGEFTATIRTEQYRDQLRKEQTIMAKFCDPVRDSEIIRRAEEKQRSTRTFCEGLPETDHLYDVGRTQVTKFDPKHSRDRFYTPDINRERRMGGFRTMAQDIGDGAWSHKYKSPEFGPIHHTKLFWDRSHLTVEGV</sequence>
<evidence type="ECO:0000313" key="2">
    <source>
        <dbReference type="Proteomes" id="UP000664859"/>
    </source>
</evidence>
<accession>A0A836CAI9</accession>
<protein>
    <submittedName>
        <fullName evidence="1">Uncharacterized protein</fullName>
    </submittedName>
</protein>
<dbReference type="EMBL" id="JAFCMP010000526">
    <property type="protein sequence ID" value="KAG5177281.1"/>
    <property type="molecule type" value="Genomic_DNA"/>
</dbReference>
<proteinExistence type="predicted"/>
<dbReference type="AlphaFoldDB" id="A0A836CAI9"/>